<sequence>MHLNNHTNPHPIRPQNKSCPAGGTNTVDLEPKAGVSGQRGVVVAPPSGNTAPTPMLVLHRGFDTFAMSIKATIPAELYDLLEREKAVAEEERRDVLVVYNGIQFLLRPHGGGGYCFLISEGDNGATWSFKKPNTKDPWGIRLSFGSRYLALNGLGRAKAHAEHVTKQFGIVYQKDDISFARVDYCVDIPAPNFALIPEHFVMHSHTKRRDFITAEDISVHGKSGRVTSVTVGSTTNRQVIIYDKREEITAKGKVFWWEIWSANLRKYHEICVNLPNFHTVSHQSIPKTLISSDASQSRVWRIEFRAGKKLLKDTWNIRTWKDLFARFGDLCRQSCERIRYTLPAPNDTNRARWPNHEIWDLACAEMNGDLFEMRSDVEPCRVKEVHREQHIGMIYRNIFGSTLSLAALEGKERDNLPAFFRDLGRRFDETAKDNAVRTAKQLKDAKERYVFMQKPDADDT</sequence>
<dbReference type="Proteomes" id="UP000199167">
    <property type="component" value="Unassembled WGS sequence"/>
</dbReference>
<dbReference type="STRING" id="364200.SAMN04488515_1547"/>
<feature type="region of interest" description="Disordered" evidence="1">
    <location>
        <begin position="1"/>
        <end position="32"/>
    </location>
</feature>
<proteinExistence type="predicted"/>
<protein>
    <recommendedName>
        <fullName evidence="4">Replication initiation factor</fullName>
    </recommendedName>
</protein>
<dbReference type="EMBL" id="FOIZ01000001">
    <property type="protein sequence ID" value="SEW19869.1"/>
    <property type="molecule type" value="Genomic_DNA"/>
</dbReference>
<evidence type="ECO:0000313" key="2">
    <source>
        <dbReference type="EMBL" id="SEW19869.1"/>
    </source>
</evidence>
<gene>
    <name evidence="2" type="ORF">SAMN04488515_1547</name>
</gene>
<feature type="compositionally biased region" description="Polar residues" evidence="1">
    <location>
        <begin position="15"/>
        <end position="27"/>
    </location>
</feature>
<dbReference type="AlphaFoldDB" id="A0A1I0PYX9"/>
<reference evidence="2 3" key="1">
    <citation type="submission" date="2016-10" db="EMBL/GenBank/DDBJ databases">
        <authorList>
            <person name="de Groot N.N."/>
        </authorList>
    </citation>
    <scope>NUCLEOTIDE SEQUENCE [LARGE SCALE GENOMIC DNA]</scope>
    <source>
        <strain evidence="2 3">DSM 17925</strain>
    </source>
</reference>
<name>A0A1I0PYX9_9RHOB</name>
<organism evidence="2 3">
    <name type="scientific">Cognatiyoonia koreensis</name>
    <dbReference type="NCBI Taxonomy" id="364200"/>
    <lineage>
        <taxon>Bacteria</taxon>
        <taxon>Pseudomonadati</taxon>
        <taxon>Pseudomonadota</taxon>
        <taxon>Alphaproteobacteria</taxon>
        <taxon>Rhodobacterales</taxon>
        <taxon>Paracoccaceae</taxon>
        <taxon>Cognatiyoonia</taxon>
    </lineage>
</organism>
<accession>A0A1I0PYX9</accession>
<evidence type="ECO:0000256" key="1">
    <source>
        <dbReference type="SAM" id="MobiDB-lite"/>
    </source>
</evidence>
<evidence type="ECO:0008006" key="4">
    <source>
        <dbReference type="Google" id="ProtNLM"/>
    </source>
</evidence>
<keyword evidence="3" id="KW-1185">Reference proteome</keyword>
<evidence type="ECO:0000313" key="3">
    <source>
        <dbReference type="Proteomes" id="UP000199167"/>
    </source>
</evidence>